<proteinExistence type="predicted"/>
<organism evidence="2 3">
    <name type="scientific">Vitreoscilla massiliensis</name>
    <dbReference type="NCBI Taxonomy" id="1689272"/>
    <lineage>
        <taxon>Bacteria</taxon>
        <taxon>Pseudomonadati</taxon>
        <taxon>Pseudomonadota</taxon>
        <taxon>Betaproteobacteria</taxon>
        <taxon>Neisseriales</taxon>
        <taxon>Neisseriaceae</taxon>
        <taxon>Vitreoscilla</taxon>
    </lineage>
</organism>
<reference evidence="2 3" key="1">
    <citation type="journal article" date="2022" name="Res Sq">
        <title>Evolution of multicellular longitudinally dividing oral cavity symbionts (Neisseriaceae).</title>
        <authorList>
            <person name="Nyongesa S."/>
            <person name="Weber P."/>
            <person name="Bernet E."/>
            <person name="Pullido F."/>
            <person name="Nieckarz M."/>
            <person name="Delaby M."/>
            <person name="Nieves C."/>
            <person name="Viehboeck T."/>
            <person name="Krause N."/>
            <person name="Rivera-Millot A."/>
            <person name="Nakamura A."/>
            <person name="Vischer N."/>
            <person name="VanNieuwenhze M."/>
            <person name="Brun Y."/>
            <person name="Cava F."/>
            <person name="Bulgheresi S."/>
            <person name="Veyrier F."/>
        </authorList>
    </citation>
    <scope>NUCLEOTIDE SEQUENCE [LARGE SCALE GENOMIC DNA]</scope>
    <source>
        <strain evidence="2 3">SN4</strain>
    </source>
</reference>
<accession>A0ABY4E887</accession>
<protein>
    <submittedName>
        <fullName evidence="2">Uncharacterized protein</fullName>
    </submittedName>
</protein>
<feature type="signal peptide" evidence="1">
    <location>
        <begin position="1"/>
        <end position="21"/>
    </location>
</feature>
<feature type="chain" id="PRO_5047036471" evidence="1">
    <location>
        <begin position="22"/>
        <end position="155"/>
    </location>
</feature>
<dbReference type="Proteomes" id="UP000832011">
    <property type="component" value="Chromosome"/>
</dbReference>
<evidence type="ECO:0000313" key="3">
    <source>
        <dbReference type="Proteomes" id="UP000832011"/>
    </source>
</evidence>
<evidence type="ECO:0000313" key="2">
    <source>
        <dbReference type="EMBL" id="UOO91110.1"/>
    </source>
</evidence>
<evidence type="ECO:0000256" key="1">
    <source>
        <dbReference type="SAM" id="SignalP"/>
    </source>
</evidence>
<keyword evidence="3" id="KW-1185">Reference proteome</keyword>
<sequence length="155" mass="17097">MLNLKNTGAALALLLPILAWAEPSMAPFPVTPRLSMPAAFDGHWASAVDVANAHKVCRQQYQGDDAATVHIDAMGNLMQVQFYENTAQLRWLSLKDKTAQQVRGVLQTETRYEGDDADTVYNEPAQMVLQAGGRQILTKNVLQRNTTRVLVRCGS</sequence>
<gene>
    <name evidence="2" type="ORF">LVJ82_09130</name>
</gene>
<dbReference type="RefSeq" id="WP_058305125.1">
    <property type="nucleotide sequence ID" value="NZ_CABKVG010000006.1"/>
</dbReference>
<keyword evidence="1" id="KW-0732">Signal</keyword>
<dbReference type="EMBL" id="CP091511">
    <property type="protein sequence ID" value="UOO91110.1"/>
    <property type="molecule type" value="Genomic_DNA"/>
</dbReference>
<name>A0ABY4E887_9NEIS</name>